<dbReference type="AlphaFoldDB" id="A0A455UDV8"/>
<reference evidence="1 2" key="1">
    <citation type="journal article" date="2019" name="Microbiol. Resour. Announc.">
        <title>Complete Genome Sequence of Halomonas sulfidaeris Strain Esulfide1 Isolated from a Metal Sulfide Rock at a Depth of 2,200 Meters, Obtained Using Nanopore Sequencing.</title>
        <authorList>
            <person name="Saito M."/>
            <person name="Nishigata A."/>
            <person name="Galipon J."/>
            <person name="Arakawa K."/>
        </authorList>
    </citation>
    <scope>NUCLEOTIDE SEQUENCE [LARGE SCALE GENOMIC DNA]</scope>
    <source>
        <strain evidence="1 2">ATCC BAA-803</strain>
    </source>
</reference>
<organism evidence="1 2">
    <name type="scientific">Vreelandella sulfidaeris</name>
    <dbReference type="NCBI Taxonomy" id="115553"/>
    <lineage>
        <taxon>Bacteria</taxon>
        <taxon>Pseudomonadati</taxon>
        <taxon>Pseudomonadota</taxon>
        <taxon>Gammaproteobacteria</taxon>
        <taxon>Oceanospirillales</taxon>
        <taxon>Halomonadaceae</taxon>
        <taxon>Vreelandella</taxon>
    </lineage>
</organism>
<gene>
    <name evidence="1" type="ORF">HSBAA_57620</name>
</gene>
<dbReference type="KEGG" id="hsr:HSBAA_57620"/>
<name>A0A455UDV8_9GAMM</name>
<dbReference type="EMBL" id="AP019514">
    <property type="protein sequence ID" value="BBI64456.1"/>
    <property type="molecule type" value="Genomic_DNA"/>
</dbReference>
<evidence type="ECO:0000313" key="1">
    <source>
        <dbReference type="EMBL" id="BBI64456.1"/>
    </source>
</evidence>
<dbReference type="Proteomes" id="UP000320231">
    <property type="component" value="Chromosome"/>
</dbReference>
<evidence type="ECO:0000313" key="2">
    <source>
        <dbReference type="Proteomes" id="UP000320231"/>
    </source>
</evidence>
<protein>
    <submittedName>
        <fullName evidence="1">Uncharacterized protein</fullName>
    </submittedName>
</protein>
<sequence>MSLRRINEKQWYRTTPKADGITLVDEPWIKPFYRCNIWHVQGSKRGMVVDFGLGRCRCVSRWHY</sequence>
<accession>A0A455UDV8</accession>
<proteinExistence type="predicted"/>